<dbReference type="Gene3D" id="2.180.10.10">
    <property type="entry name" value="RHS repeat-associated core"/>
    <property type="match status" value="1"/>
</dbReference>
<dbReference type="AlphaFoldDB" id="A0A8S7TEY8"/>
<dbReference type="PANTHER" id="PTHR32305:SF15">
    <property type="entry name" value="PROTEIN RHSA-RELATED"/>
    <property type="match status" value="1"/>
</dbReference>
<sequence length="510" mass="58542">VHTTAANLDIRIPYATDPAGNRLPDPELHPDSTLSMWPDNRIARDAHYLYRYDRYGRLTEKTDLIPEGGIRTDDERTHRYHYDSQHRLVHYTRTQYAEPLVESRYLYDPLGRRVAKRVWRRERDLTGWMSLSRKPQVTWYGWDGDRLTTIQNDRSRIQTIYQPGSFTPLIRVETATGELARTQRRSLADALQQSGGEDGGSVVFPPVLVQMLDRLESEILAARVSEESRRWLASCGLTVEQMQNQMDPVYTPARKIHLYHCDHRGLPLALISTEGTTAWYAEYDEWGNQLNEENPHQLQQLIRLPGQQYDEESGLYYNRHRYYDPLRGRYITQDPIGLKGGWNFYQYPLNPISNIDPLGLETLKCIKPLHSMGGTGERSGPDIWGNPFYHQYLCVPDGKGDYTCGGQDQRGESKGDGLWGPGKASNDTKEAAGRCDLVETDNSCVENCLKGKFKEVRPRYSVLPDIFTPINLGLFKNCQDWSNDSLETCKMKCSGNNIGRFIRFVFTGVM</sequence>
<comment type="similarity">
    <text evidence="1">Belongs to the RHS family.</text>
</comment>
<evidence type="ECO:0000313" key="4">
    <source>
        <dbReference type="EMBL" id="EFH6095842.1"/>
    </source>
</evidence>
<name>A0A8S7TEY8_ECOLX</name>
<gene>
    <name evidence="4" type="ORF">GAI89_14470</name>
</gene>
<dbReference type="PRINTS" id="PR00394">
    <property type="entry name" value="RHSPROTEIN"/>
</dbReference>
<dbReference type="Pfam" id="PF03527">
    <property type="entry name" value="RHS"/>
    <property type="match status" value="1"/>
</dbReference>
<organism evidence="4 5">
    <name type="scientific">Escherichia coli</name>
    <dbReference type="NCBI Taxonomy" id="562"/>
    <lineage>
        <taxon>Bacteria</taxon>
        <taxon>Pseudomonadati</taxon>
        <taxon>Pseudomonadota</taxon>
        <taxon>Gammaproteobacteria</taxon>
        <taxon>Enterobacterales</taxon>
        <taxon>Enterobacteriaceae</taxon>
        <taxon>Escherichia</taxon>
    </lineage>
</organism>
<evidence type="ECO:0000313" key="5">
    <source>
        <dbReference type="Proteomes" id="UP000531463"/>
    </source>
</evidence>
<dbReference type="EMBL" id="AASWKH010000012">
    <property type="protein sequence ID" value="EFH6095842.1"/>
    <property type="molecule type" value="Genomic_DNA"/>
</dbReference>
<feature type="non-terminal residue" evidence="4">
    <location>
        <position position="1"/>
    </location>
</feature>
<reference evidence="4 5" key="1">
    <citation type="submission" date="2019-12" db="EMBL/GenBank/DDBJ databases">
        <authorList>
            <consortium name="NARMS: The National Antimicrobial Resistance Monitoring System"/>
        </authorList>
    </citation>
    <scope>NUCLEOTIDE SEQUENCE [LARGE SCALE GENOMIC DNA]</scope>
    <source>
        <strain evidence="4 5">CVM N19EC0510</strain>
    </source>
</reference>
<dbReference type="NCBIfam" id="TIGR03696">
    <property type="entry name" value="Rhs_assc_core"/>
    <property type="match status" value="1"/>
</dbReference>
<evidence type="ECO:0000256" key="1">
    <source>
        <dbReference type="ARBA" id="ARBA00009455"/>
    </source>
</evidence>
<feature type="region of interest" description="Disordered" evidence="2">
    <location>
        <begin position="405"/>
        <end position="425"/>
    </location>
</feature>
<dbReference type="InterPro" id="IPR001826">
    <property type="entry name" value="RHS"/>
</dbReference>
<dbReference type="InterPro" id="IPR022385">
    <property type="entry name" value="Rhs_assc_core"/>
</dbReference>
<evidence type="ECO:0000256" key="2">
    <source>
        <dbReference type="SAM" id="MobiDB-lite"/>
    </source>
</evidence>
<feature type="domain" description="RHS protein conserved region" evidence="3">
    <location>
        <begin position="256"/>
        <end position="292"/>
    </location>
</feature>
<protein>
    <submittedName>
        <fullName evidence="4">RHS element protein</fullName>
    </submittedName>
</protein>
<dbReference type="PANTHER" id="PTHR32305">
    <property type="match status" value="1"/>
</dbReference>
<accession>A0A8S7TEY8</accession>
<dbReference type="InterPro" id="IPR050708">
    <property type="entry name" value="T6SS_VgrG/RHS"/>
</dbReference>
<dbReference type="Proteomes" id="UP000531463">
    <property type="component" value="Unassembled WGS sequence"/>
</dbReference>
<comment type="caution">
    <text evidence="4">The sequence shown here is derived from an EMBL/GenBank/DDBJ whole genome shotgun (WGS) entry which is preliminary data.</text>
</comment>
<evidence type="ECO:0000259" key="3">
    <source>
        <dbReference type="Pfam" id="PF03527"/>
    </source>
</evidence>
<proteinExistence type="inferred from homology"/>